<comment type="caution">
    <text evidence="1">The sequence shown here is derived from an EMBL/GenBank/DDBJ whole genome shotgun (WGS) entry which is preliminary data.</text>
</comment>
<sequence length="171" mass="18135">MTTHSIFPQSGILGDAFACECGAVLAGRMTAELHAAENGLCSVCLGSAQEEVVPELTQACTACAATGRRKEQITWQLAYAEAEQLITSAVVRGVVAGFEGPFHLSEIADAVRAGLGLPAGRLPVGPRVRDLLLELQAVGEITMLSAPDEMIGNDMVLYRDPQWQRARTLGL</sequence>
<reference evidence="1 2" key="1">
    <citation type="submission" date="2024-09" db="EMBL/GenBank/DDBJ databases">
        <authorList>
            <person name="Sun Q."/>
            <person name="Mori K."/>
        </authorList>
    </citation>
    <scope>NUCLEOTIDE SEQUENCE [LARGE SCALE GENOMIC DNA]</scope>
    <source>
        <strain evidence="1 2">JCM 3143</strain>
    </source>
</reference>
<gene>
    <name evidence="1" type="ORF">ACFFSA_53675</name>
</gene>
<name>A0ABV5SMB0_9ACTN</name>
<dbReference type="EMBL" id="JBHMBW010000112">
    <property type="protein sequence ID" value="MFB9631968.1"/>
    <property type="molecule type" value="Genomic_DNA"/>
</dbReference>
<evidence type="ECO:0000313" key="2">
    <source>
        <dbReference type="Proteomes" id="UP001589532"/>
    </source>
</evidence>
<dbReference type="RefSeq" id="WP_345002728.1">
    <property type="nucleotide sequence ID" value="NZ_BAAAXV010000012.1"/>
</dbReference>
<accession>A0ABV5SMB0</accession>
<dbReference type="Proteomes" id="UP001589532">
    <property type="component" value="Unassembled WGS sequence"/>
</dbReference>
<organism evidence="1 2">
    <name type="scientific">Nonomuraea helvata</name>
    <dbReference type="NCBI Taxonomy" id="37484"/>
    <lineage>
        <taxon>Bacteria</taxon>
        <taxon>Bacillati</taxon>
        <taxon>Actinomycetota</taxon>
        <taxon>Actinomycetes</taxon>
        <taxon>Streptosporangiales</taxon>
        <taxon>Streptosporangiaceae</taxon>
        <taxon>Nonomuraea</taxon>
    </lineage>
</organism>
<proteinExistence type="predicted"/>
<evidence type="ECO:0000313" key="1">
    <source>
        <dbReference type="EMBL" id="MFB9631968.1"/>
    </source>
</evidence>
<keyword evidence="2" id="KW-1185">Reference proteome</keyword>
<protein>
    <submittedName>
        <fullName evidence="1">Uncharacterized protein</fullName>
    </submittedName>
</protein>